<feature type="coiled-coil region" evidence="3">
    <location>
        <begin position="94"/>
        <end position="121"/>
    </location>
</feature>
<evidence type="ECO:0000256" key="1">
    <source>
        <dbReference type="ARBA" id="ARBA00004196"/>
    </source>
</evidence>
<gene>
    <name evidence="5" type="ORF">J3R75_001111</name>
</gene>
<dbReference type="InterPro" id="IPR058792">
    <property type="entry name" value="Beta-barrel_RND_2"/>
</dbReference>
<dbReference type="EMBL" id="JAUSVL010000001">
    <property type="protein sequence ID" value="MDQ0289004.1"/>
    <property type="molecule type" value="Genomic_DNA"/>
</dbReference>
<accession>A0AAE3VEF8</accession>
<protein>
    <submittedName>
        <fullName evidence="5">Multidrug efflux pump subunit AcrA (Membrane-fusion protein)</fullName>
    </submittedName>
</protein>
<comment type="subcellular location">
    <subcellularLocation>
        <location evidence="1">Cell envelope</location>
    </subcellularLocation>
</comment>
<dbReference type="PANTHER" id="PTHR32347:SF23">
    <property type="entry name" value="BLL5650 PROTEIN"/>
    <property type="match status" value="1"/>
</dbReference>
<dbReference type="Gene3D" id="2.40.420.20">
    <property type="match status" value="1"/>
</dbReference>
<dbReference type="PANTHER" id="PTHR32347">
    <property type="entry name" value="EFFLUX SYSTEM COMPONENT YKNX-RELATED"/>
    <property type="match status" value="1"/>
</dbReference>
<evidence type="ECO:0000259" key="4">
    <source>
        <dbReference type="Pfam" id="PF25954"/>
    </source>
</evidence>
<sequence>MKRRSLIILFLLVTLPPLILAGWFFWRSMIKPPEKQLQRYTVVPVSAERLVLCRGVLQSAIEVPVTIRTRGRITQMLSQGSAVKKGELILQVDDSSAREEIENQETDLQNTELNVERLNAQYELVDFQESKNVSLRQAQHEHALLEEAEELAIPDERARRLMAIEEELAELDVADAQDTYNREKRLFDKEYISFSALEPYARTLENAKAALEEVRIKNELERKGITDERRVELRKGLERAKANLDRVSMKRQRRLADISGQIEAEKRRLEEIRHRIARAQSEIDRANVYADNDGVFKIRTYRDWRSGGQTREYSVGEERHPGDVVADVIDPSRMKVKLVVHEADYHELQDGMTVEISLPAYPGHVFTGKLRQLGAIGRDRNRVDPTSEGGRDSEIAMFNAEIDMDSDGRNFHPGMSAIIKIRVHSPRERLLIPRSAIVRLDDGRNAVRLVGEAEPKVVNSQYFNDLYVEIPAGLQAGDEILLSYPLPVDDDGGAVAKP</sequence>
<organism evidence="5 6">
    <name type="scientific">Oligosphaera ethanolica</name>
    <dbReference type="NCBI Taxonomy" id="760260"/>
    <lineage>
        <taxon>Bacteria</taxon>
        <taxon>Pseudomonadati</taxon>
        <taxon>Lentisphaerota</taxon>
        <taxon>Oligosphaeria</taxon>
        <taxon>Oligosphaerales</taxon>
        <taxon>Oligosphaeraceae</taxon>
        <taxon>Oligosphaera</taxon>
    </lineage>
</organism>
<reference evidence="5" key="1">
    <citation type="submission" date="2023-07" db="EMBL/GenBank/DDBJ databases">
        <title>Genomic Encyclopedia of Type Strains, Phase IV (KMG-IV): sequencing the most valuable type-strain genomes for metagenomic binning, comparative biology and taxonomic classification.</title>
        <authorList>
            <person name="Goeker M."/>
        </authorList>
    </citation>
    <scope>NUCLEOTIDE SEQUENCE</scope>
    <source>
        <strain evidence="5">DSM 24202</strain>
    </source>
</reference>
<feature type="coiled-coil region" evidence="3">
    <location>
        <begin position="230"/>
        <end position="289"/>
    </location>
</feature>
<feature type="domain" description="CusB-like beta-barrel" evidence="4">
    <location>
        <begin position="338"/>
        <end position="373"/>
    </location>
</feature>
<evidence type="ECO:0000313" key="6">
    <source>
        <dbReference type="Proteomes" id="UP001238163"/>
    </source>
</evidence>
<keyword evidence="6" id="KW-1185">Reference proteome</keyword>
<dbReference type="InterPro" id="IPR050465">
    <property type="entry name" value="UPF0194_transport"/>
</dbReference>
<proteinExistence type="predicted"/>
<dbReference type="SUPFAM" id="SSF111369">
    <property type="entry name" value="HlyD-like secretion proteins"/>
    <property type="match status" value="1"/>
</dbReference>
<dbReference type="Pfam" id="PF25954">
    <property type="entry name" value="Beta-barrel_RND_2"/>
    <property type="match status" value="1"/>
</dbReference>
<dbReference type="GO" id="GO:0030313">
    <property type="term" value="C:cell envelope"/>
    <property type="evidence" value="ECO:0007669"/>
    <property type="project" value="UniProtKB-SubCell"/>
</dbReference>
<name>A0AAE3VEF8_9BACT</name>
<dbReference type="AlphaFoldDB" id="A0AAE3VEF8"/>
<comment type="caution">
    <text evidence="5">The sequence shown here is derived from an EMBL/GenBank/DDBJ whole genome shotgun (WGS) entry which is preliminary data.</text>
</comment>
<keyword evidence="2 3" id="KW-0175">Coiled coil</keyword>
<evidence type="ECO:0000256" key="2">
    <source>
        <dbReference type="ARBA" id="ARBA00023054"/>
    </source>
</evidence>
<evidence type="ECO:0000256" key="3">
    <source>
        <dbReference type="SAM" id="Coils"/>
    </source>
</evidence>
<dbReference type="Gene3D" id="2.40.30.170">
    <property type="match status" value="1"/>
</dbReference>
<evidence type="ECO:0000313" key="5">
    <source>
        <dbReference type="EMBL" id="MDQ0289004.1"/>
    </source>
</evidence>
<dbReference type="Proteomes" id="UP001238163">
    <property type="component" value="Unassembled WGS sequence"/>
</dbReference>